<dbReference type="OrthoDB" id="410406at2759"/>
<dbReference type="AlphaFoldDB" id="A0A1R2C6N8"/>
<feature type="domain" description="PPM-type phosphatase" evidence="3">
    <location>
        <begin position="82"/>
        <end position="334"/>
    </location>
</feature>
<evidence type="ECO:0000313" key="5">
    <source>
        <dbReference type="Proteomes" id="UP000187209"/>
    </source>
</evidence>
<keyword evidence="2" id="KW-0472">Membrane</keyword>
<dbReference type="Pfam" id="PF00481">
    <property type="entry name" value="PP2C"/>
    <property type="match status" value="1"/>
</dbReference>
<dbReference type="CDD" id="cd00143">
    <property type="entry name" value="PP2Cc"/>
    <property type="match status" value="1"/>
</dbReference>
<protein>
    <recommendedName>
        <fullName evidence="3">PPM-type phosphatase domain-containing protein</fullName>
    </recommendedName>
</protein>
<dbReference type="InterPro" id="IPR001932">
    <property type="entry name" value="PPM-type_phosphatase-like_dom"/>
</dbReference>
<dbReference type="InterPro" id="IPR036457">
    <property type="entry name" value="PPM-type-like_dom_sf"/>
</dbReference>
<evidence type="ECO:0000259" key="3">
    <source>
        <dbReference type="PROSITE" id="PS51746"/>
    </source>
</evidence>
<dbReference type="Proteomes" id="UP000187209">
    <property type="component" value="Unassembled WGS sequence"/>
</dbReference>
<gene>
    <name evidence="4" type="ORF">SteCoe_14189</name>
</gene>
<name>A0A1R2C6N8_9CILI</name>
<keyword evidence="5" id="KW-1185">Reference proteome</keyword>
<reference evidence="4 5" key="1">
    <citation type="submission" date="2016-11" db="EMBL/GenBank/DDBJ databases">
        <title>The macronuclear genome of Stentor coeruleus: a giant cell with tiny introns.</title>
        <authorList>
            <person name="Slabodnick M."/>
            <person name="Ruby J.G."/>
            <person name="Reiff S.B."/>
            <person name="Swart E.C."/>
            <person name="Gosai S."/>
            <person name="Prabakaran S."/>
            <person name="Witkowska E."/>
            <person name="Larue G.E."/>
            <person name="Fisher S."/>
            <person name="Freeman R.M."/>
            <person name="Gunawardena J."/>
            <person name="Chu W."/>
            <person name="Stover N.A."/>
            <person name="Gregory B.D."/>
            <person name="Nowacki M."/>
            <person name="Derisi J."/>
            <person name="Roy S.W."/>
            <person name="Marshall W.F."/>
            <person name="Sood P."/>
        </authorList>
    </citation>
    <scope>NUCLEOTIDE SEQUENCE [LARGE SCALE GENOMIC DNA]</scope>
    <source>
        <strain evidence="4">WM001</strain>
    </source>
</reference>
<dbReference type="PROSITE" id="PS51746">
    <property type="entry name" value="PPM_2"/>
    <property type="match status" value="1"/>
</dbReference>
<dbReference type="SUPFAM" id="SSF81606">
    <property type="entry name" value="PP2C-like"/>
    <property type="match status" value="1"/>
</dbReference>
<comment type="caution">
    <text evidence="4">The sequence shown here is derived from an EMBL/GenBank/DDBJ whole genome shotgun (WGS) entry which is preliminary data.</text>
</comment>
<proteinExistence type="predicted"/>
<accession>A0A1R2C6N8</accession>
<organism evidence="4 5">
    <name type="scientific">Stentor coeruleus</name>
    <dbReference type="NCBI Taxonomy" id="5963"/>
    <lineage>
        <taxon>Eukaryota</taxon>
        <taxon>Sar</taxon>
        <taxon>Alveolata</taxon>
        <taxon>Ciliophora</taxon>
        <taxon>Postciliodesmatophora</taxon>
        <taxon>Heterotrichea</taxon>
        <taxon>Heterotrichida</taxon>
        <taxon>Stentoridae</taxon>
        <taxon>Stentor</taxon>
    </lineage>
</organism>
<dbReference type="PANTHER" id="PTHR47992">
    <property type="entry name" value="PROTEIN PHOSPHATASE"/>
    <property type="match status" value="1"/>
</dbReference>
<sequence length="334" mass="37148">MGSCCASVKINPQIRKDFQVNTSKQELEITGIKSQKPEEIETIPLTRIIIRGVVPESKEVSAQEKTLFLSGTDNPNYFVPYGITFSCKKGIKSTPTNQDDFSIIQENGILIISVFDGHGIYGNDASHYLHIILPHMILSHPKFPEDIDLILKETYFKCNIFLNKYLENLGKSTELSGSTCTLIILINNILYTSNIGDSKAILIKESNNIKLTIDHKPSDSIELERIIKSGGLVRTSSTEVCSRIFAKGKNLPGICVSRAFGDSLAQTIGVVAEPDINKREIRNDDVFIVVGSDGVWEFLSDLQVCDLVKNSDNPAKAVADFSWTKWRENENDAF</sequence>
<evidence type="ECO:0000313" key="4">
    <source>
        <dbReference type="EMBL" id="OMJ84667.1"/>
    </source>
</evidence>
<comment type="subcellular location">
    <subcellularLocation>
        <location evidence="1">Membrane</location>
    </subcellularLocation>
</comment>
<dbReference type="SMART" id="SM00332">
    <property type="entry name" value="PP2Cc"/>
    <property type="match status" value="1"/>
</dbReference>
<dbReference type="InterPro" id="IPR015655">
    <property type="entry name" value="PP2C"/>
</dbReference>
<evidence type="ECO:0000256" key="1">
    <source>
        <dbReference type="ARBA" id="ARBA00004370"/>
    </source>
</evidence>
<evidence type="ECO:0000256" key="2">
    <source>
        <dbReference type="ARBA" id="ARBA00023136"/>
    </source>
</evidence>
<dbReference type="Gene3D" id="3.60.40.10">
    <property type="entry name" value="PPM-type phosphatase domain"/>
    <property type="match status" value="1"/>
</dbReference>
<dbReference type="GO" id="GO:0004722">
    <property type="term" value="F:protein serine/threonine phosphatase activity"/>
    <property type="evidence" value="ECO:0007669"/>
    <property type="project" value="InterPro"/>
</dbReference>
<dbReference type="GO" id="GO:0016020">
    <property type="term" value="C:membrane"/>
    <property type="evidence" value="ECO:0007669"/>
    <property type="project" value="UniProtKB-SubCell"/>
</dbReference>
<dbReference type="EMBL" id="MPUH01000262">
    <property type="protein sequence ID" value="OMJ84667.1"/>
    <property type="molecule type" value="Genomic_DNA"/>
</dbReference>